<sequence>MNRKVKTNLIKEMCGIVSFKKGSAFHAANKVNIKEFNEDRCEAIVSGVEDFHVTIDQKMQTSCSCPSLANYQKSCQHVAAVLLAIQEIQQKRNFGVESSSENELTREFLTLFNTSAARSSAHQLHFEKRDVQDVTFILEPVDCENGDVLFGLKLEVGGTKVNDVVRFLADLKRGRPNGIFDPNLNCFVKENDVVMQELADVKDDEREVSPQIIIPPAAWKRLASMLAAAPSVTLHHRGFSYHKLRIVDETPPLSFLLEEKGAQYVLSINGFDRMAVMKRYSSVLFDGVLYQLQQQDGDRLAELKQMLSFPGTNHIHIPHEQIDEFLTHIVPSLKRIGSVKLDSVLSQRFHKTPLVAKLYLDRVKNRLLAGLELVYENVVIQPLESQDSPVAGPLIVRDTEKEETILQLMEESGFFRSDGGYFMQNEELEYEFLFHTVPKLQQLVQLYATTAVRTRIVKKDVFPRIKVKVKKERTNWLEFKFEMTGINDQEIRDMLTALEEKRKYYRLRNGALMSLETREMQEIQRFLAAAPVQEMDHEARLNMPFIQSLSFLDAMDDSSVFTAEESFQQFLEQLRNPNSLDFQVPESLNSVLRDYQKHGFRWMKTLASFGFGGVLADDMGLGKTVQAIAFIVSELTTIRERSMPILIVCPSSLTYNWRNEMMKFAPMLQAVVMDGSRRERENLQRDLDDVDVIITSYSLLRRDISWYAGQTFHTVFFDEAQYFKNPLTQTAMAVKRIQAEHRFGLTGTPVENSIEELWSIYHVVFPQLFKGLKEFSFLQRSDISRRVRPFLLRRKKEDVLSELPDKIESRESTELLPEQKKLYAAYLAKLRHDTLKHLDKETIRKNRIRILAGLTRLRQICCHPSLFVDGYNGSSAKFEQLLQLLEEARMSGRRVLIFSQFTKMLQLIGREMTARGQTYFYLDGATPSEDRLDICNRFNSGERDLFLISLKAGGTGLNLTGADTVILYDLWWNPAVEQQAADRAHRMGQKNTVQVIKLISRGTIEEKMYELQEKKRDLISDMMDGEAGSGSLTEEDIREILNV</sequence>
<keyword evidence="2" id="KW-0862">Zinc</keyword>
<dbReference type="PROSITE" id="PS51194">
    <property type="entry name" value="HELICASE_CTER"/>
    <property type="match status" value="1"/>
</dbReference>
<keyword evidence="1" id="KW-0378">Hydrolase</keyword>
<evidence type="ECO:0000259" key="5">
    <source>
        <dbReference type="PROSITE" id="PS51194"/>
    </source>
</evidence>
<dbReference type="RefSeq" id="WP_379750043.1">
    <property type="nucleotide sequence ID" value="NZ_JBHTCP010000041.1"/>
</dbReference>
<keyword evidence="2" id="KW-0479">Metal-binding</keyword>
<evidence type="ECO:0000256" key="1">
    <source>
        <dbReference type="ARBA" id="ARBA00022801"/>
    </source>
</evidence>
<dbReference type="Pfam" id="PF00176">
    <property type="entry name" value="SNF2-rel_dom"/>
    <property type="match status" value="1"/>
</dbReference>
<evidence type="ECO:0000313" key="7">
    <source>
        <dbReference type="Proteomes" id="UP001596549"/>
    </source>
</evidence>
<dbReference type="EMBL" id="JBHTCP010000041">
    <property type="protein sequence ID" value="MFC7372461.1"/>
    <property type="molecule type" value="Genomic_DNA"/>
</dbReference>
<protein>
    <submittedName>
        <fullName evidence="6">SNF2 helicase associated domain-containing protein</fullName>
    </submittedName>
</protein>
<dbReference type="PROSITE" id="PS50966">
    <property type="entry name" value="ZF_SWIM"/>
    <property type="match status" value="1"/>
</dbReference>
<dbReference type="PANTHER" id="PTHR10799">
    <property type="entry name" value="SNF2/RAD54 HELICASE FAMILY"/>
    <property type="match status" value="1"/>
</dbReference>
<feature type="domain" description="SWIM-type" evidence="3">
    <location>
        <begin position="51"/>
        <end position="86"/>
    </location>
</feature>
<dbReference type="InterPro" id="IPR049730">
    <property type="entry name" value="SNF2/RAD54-like_C"/>
</dbReference>
<dbReference type="InterPro" id="IPR014001">
    <property type="entry name" value="Helicase_ATP-bd"/>
</dbReference>
<evidence type="ECO:0000256" key="2">
    <source>
        <dbReference type="PROSITE-ProRule" id="PRU00325"/>
    </source>
</evidence>
<dbReference type="SUPFAM" id="SSF52540">
    <property type="entry name" value="P-loop containing nucleoside triphosphate hydrolases"/>
    <property type="match status" value="2"/>
</dbReference>
<dbReference type="SMART" id="SM00490">
    <property type="entry name" value="HELICc"/>
    <property type="match status" value="1"/>
</dbReference>
<accession>A0ABW2NSA8</accession>
<dbReference type="InterPro" id="IPR007527">
    <property type="entry name" value="Znf_SWIM"/>
</dbReference>
<keyword evidence="7" id="KW-1185">Reference proteome</keyword>
<dbReference type="Proteomes" id="UP001596549">
    <property type="component" value="Unassembled WGS sequence"/>
</dbReference>
<proteinExistence type="predicted"/>
<organism evidence="6 7">
    <name type="scientific">Fictibacillus iocasae</name>
    <dbReference type="NCBI Taxonomy" id="2715437"/>
    <lineage>
        <taxon>Bacteria</taxon>
        <taxon>Bacillati</taxon>
        <taxon>Bacillota</taxon>
        <taxon>Bacilli</taxon>
        <taxon>Bacillales</taxon>
        <taxon>Fictibacillaceae</taxon>
        <taxon>Fictibacillus</taxon>
    </lineage>
</organism>
<evidence type="ECO:0000259" key="4">
    <source>
        <dbReference type="PROSITE" id="PS51192"/>
    </source>
</evidence>
<keyword evidence="2" id="KW-0863">Zinc-finger</keyword>
<feature type="domain" description="Helicase ATP-binding" evidence="4">
    <location>
        <begin position="604"/>
        <end position="767"/>
    </location>
</feature>
<dbReference type="Pfam" id="PF00271">
    <property type="entry name" value="Helicase_C"/>
    <property type="match status" value="1"/>
</dbReference>
<dbReference type="CDD" id="cd18793">
    <property type="entry name" value="SF2_C_SNF"/>
    <property type="match status" value="1"/>
</dbReference>
<feature type="domain" description="Helicase C-terminal" evidence="5">
    <location>
        <begin position="877"/>
        <end position="1038"/>
    </location>
</feature>
<dbReference type="InterPro" id="IPR000330">
    <property type="entry name" value="SNF2_N"/>
</dbReference>
<dbReference type="Gene3D" id="3.40.50.300">
    <property type="entry name" value="P-loop containing nucleotide triphosphate hydrolases"/>
    <property type="match status" value="1"/>
</dbReference>
<dbReference type="InterPro" id="IPR013663">
    <property type="entry name" value="Helicase_SWF/SNF/SWI_bac"/>
</dbReference>
<evidence type="ECO:0000313" key="6">
    <source>
        <dbReference type="EMBL" id="MFC7372461.1"/>
    </source>
</evidence>
<dbReference type="InterPro" id="IPR027417">
    <property type="entry name" value="P-loop_NTPase"/>
</dbReference>
<dbReference type="InterPro" id="IPR001650">
    <property type="entry name" value="Helicase_C-like"/>
</dbReference>
<evidence type="ECO:0000259" key="3">
    <source>
        <dbReference type="PROSITE" id="PS50966"/>
    </source>
</evidence>
<reference evidence="7" key="1">
    <citation type="journal article" date="2019" name="Int. J. Syst. Evol. Microbiol.">
        <title>The Global Catalogue of Microorganisms (GCM) 10K type strain sequencing project: providing services to taxonomists for standard genome sequencing and annotation.</title>
        <authorList>
            <consortium name="The Broad Institute Genomics Platform"/>
            <consortium name="The Broad Institute Genome Sequencing Center for Infectious Disease"/>
            <person name="Wu L."/>
            <person name="Ma J."/>
        </authorList>
    </citation>
    <scope>NUCLEOTIDE SEQUENCE [LARGE SCALE GENOMIC DNA]</scope>
    <source>
        <strain evidence="7">NBRC 106396</strain>
    </source>
</reference>
<dbReference type="InterPro" id="IPR038718">
    <property type="entry name" value="SNF2-like_sf"/>
</dbReference>
<comment type="caution">
    <text evidence="6">The sequence shown here is derived from an EMBL/GenBank/DDBJ whole genome shotgun (WGS) entry which is preliminary data.</text>
</comment>
<name>A0ABW2NSA8_9BACL</name>
<gene>
    <name evidence="6" type="ORF">ACFQPF_12350</name>
</gene>
<dbReference type="Pfam" id="PF04434">
    <property type="entry name" value="SWIM"/>
    <property type="match status" value="1"/>
</dbReference>
<dbReference type="Pfam" id="PF08455">
    <property type="entry name" value="SNF2_assoc"/>
    <property type="match status" value="1"/>
</dbReference>
<dbReference type="PROSITE" id="PS51192">
    <property type="entry name" value="HELICASE_ATP_BIND_1"/>
    <property type="match status" value="1"/>
</dbReference>
<dbReference type="Gene3D" id="3.40.50.10810">
    <property type="entry name" value="Tandem AAA-ATPase domain"/>
    <property type="match status" value="1"/>
</dbReference>
<dbReference type="SMART" id="SM00487">
    <property type="entry name" value="DEXDc"/>
    <property type="match status" value="1"/>
</dbReference>